<protein>
    <recommendedName>
        <fullName evidence="3">Glucosamine-6-phosphate deaminase</fullName>
    </recommendedName>
</protein>
<dbReference type="InterPro" id="IPR037171">
    <property type="entry name" value="NagB/RpiA_transferase-like"/>
</dbReference>
<evidence type="ECO:0008006" key="3">
    <source>
        <dbReference type="Google" id="ProtNLM"/>
    </source>
</evidence>
<gene>
    <name evidence="1" type="ORF">CEJ86_33555</name>
</gene>
<dbReference type="InterPro" id="IPR052960">
    <property type="entry name" value="GlcN6P_deaminase-like"/>
</dbReference>
<sequence length="101" mass="11498">MENQILQFREELDEAKLYYQPSDEFDRTVKTRYEKMPADIFSTAEKAAKWVAGEIANEIKQKQKLGEMCVVGLATGATPLGVYSELIRLHKEEGLSFLNVV</sequence>
<dbReference type="PANTHER" id="PTHR42892">
    <property type="entry name" value="GLUCOSAMINE-6-PHOSPHATE DEAMINASE-LIKE PROTEIN BT_0258-RELATED"/>
    <property type="match status" value="1"/>
</dbReference>
<dbReference type="AlphaFoldDB" id="A0A2J0YSK8"/>
<feature type="non-terminal residue" evidence="1">
    <location>
        <position position="101"/>
    </location>
</feature>
<dbReference type="PANTHER" id="PTHR42892:SF1">
    <property type="entry name" value="GLUCOSAMINE-6-PHOSPHATE ISOMERASE"/>
    <property type="match status" value="1"/>
</dbReference>
<dbReference type="EMBL" id="NJGD01000112">
    <property type="protein sequence ID" value="PJR06985.1"/>
    <property type="molecule type" value="Genomic_DNA"/>
</dbReference>
<dbReference type="Proteomes" id="UP000231987">
    <property type="component" value="Unassembled WGS sequence"/>
</dbReference>
<dbReference type="Gene3D" id="3.40.50.1360">
    <property type="match status" value="1"/>
</dbReference>
<name>A0A2J0YSK8_RHIML</name>
<organism evidence="1 2">
    <name type="scientific">Rhizobium meliloti</name>
    <name type="common">Ensifer meliloti</name>
    <name type="synonym">Sinorhizobium meliloti</name>
    <dbReference type="NCBI Taxonomy" id="382"/>
    <lineage>
        <taxon>Bacteria</taxon>
        <taxon>Pseudomonadati</taxon>
        <taxon>Pseudomonadota</taxon>
        <taxon>Alphaproteobacteria</taxon>
        <taxon>Hyphomicrobiales</taxon>
        <taxon>Rhizobiaceae</taxon>
        <taxon>Sinorhizobium/Ensifer group</taxon>
        <taxon>Sinorhizobium</taxon>
    </lineage>
</organism>
<reference evidence="1 2" key="1">
    <citation type="submission" date="2017-06" db="EMBL/GenBank/DDBJ databases">
        <title>Ensifer strains isolated from leguminous trees and herbs display diverse denitrification phenotypes with some acting as strong N2O sinks.</title>
        <authorList>
            <person name="Woliy K."/>
            <person name="Mania D."/>
            <person name="Bakken L.R."/>
            <person name="Frostegard A."/>
        </authorList>
    </citation>
    <scope>NUCLEOTIDE SEQUENCE [LARGE SCALE GENOMIC DNA]</scope>
    <source>
        <strain evidence="1 2">AC50a</strain>
    </source>
</reference>
<evidence type="ECO:0000313" key="2">
    <source>
        <dbReference type="Proteomes" id="UP000231987"/>
    </source>
</evidence>
<accession>A0A2J0YSK8</accession>
<comment type="caution">
    <text evidence="1">The sequence shown here is derived from an EMBL/GenBank/DDBJ whole genome shotgun (WGS) entry which is preliminary data.</text>
</comment>
<evidence type="ECO:0000313" key="1">
    <source>
        <dbReference type="EMBL" id="PJR06985.1"/>
    </source>
</evidence>
<dbReference type="SUPFAM" id="SSF100950">
    <property type="entry name" value="NagB/RpiA/CoA transferase-like"/>
    <property type="match status" value="1"/>
</dbReference>
<proteinExistence type="predicted"/>